<reference evidence="1 2" key="2">
    <citation type="journal article" date="2010" name="Stand. Genomic Sci.">
        <title>Complete genome sequence of Chitinophaga pinensis type strain (UQM 2034).</title>
        <authorList>
            <person name="Glavina Del Rio T."/>
            <person name="Abt B."/>
            <person name="Spring S."/>
            <person name="Lapidus A."/>
            <person name="Nolan M."/>
            <person name="Tice H."/>
            <person name="Copeland A."/>
            <person name="Cheng J.F."/>
            <person name="Chen F."/>
            <person name="Bruce D."/>
            <person name="Goodwin L."/>
            <person name="Pitluck S."/>
            <person name="Ivanova N."/>
            <person name="Mavromatis K."/>
            <person name="Mikhailova N."/>
            <person name="Pati A."/>
            <person name="Chen A."/>
            <person name="Palaniappan K."/>
            <person name="Land M."/>
            <person name="Hauser L."/>
            <person name="Chang Y.J."/>
            <person name="Jeffries C.D."/>
            <person name="Chain P."/>
            <person name="Saunders E."/>
            <person name="Detter J.C."/>
            <person name="Brettin T."/>
            <person name="Rohde M."/>
            <person name="Goker M."/>
            <person name="Bristow J."/>
            <person name="Eisen J.A."/>
            <person name="Markowitz V."/>
            <person name="Hugenholtz P."/>
            <person name="Kyrpides N.C."/>
            <person name="Klenk H.P."/>
            <person name="Lucas S."/>
        </authorList>
    </citation>
    <scope>NUCLEOTIDE SEQUENCE [LARGE SCALE GENOMIC DNA]</scope>
    <source>
        <strain evidence="2">ATCC 43595 / DSM 2588 / LMG 13176 / NBRC 15968 / NCIMB 11800 / UQM 2034</strain>
    </source>
</reference>
<reference evidence="2" key="1">
    <citation type="submission" date="2009-08" db="EMBL/GenBank/DDBJ databases">
        <title>The complete genome of Chitinophaga pinensis DSM 2588.</title>
        <authorList>
            <consortium name="US DOE Joint Genome Institute (JGI-PGF)"/>
            <person name="Lucas S."/>
            <person name="Copeland A."/>
            <person name="Lapidus A."/>
            <person name="Glavina del Rio T."/>
            <person name="Dalin E."/>
            <person name="Tice H."/>
            <person name="Bruce D."/>
            <person name="Goodwin L."/>
            <person name="Pitluck S."/>
            <person name="Kyrpides N."/>
            <person name="Mavromatis K."/>
            <person name="Ivanova N."/>
            <person name="Mikhailova N."/>
            <person name="Sims D."/>
            <person name="Meinche L."/>
            <person name="Brettin T."/>
            <person name="Detter J.C."/>
            <person name="Han C."/>
            <person name="Larimer F."/>
            <person name="Land M."/>
            <person name="Hauser L."/>
            <person name="Markowitz V."/>
            <person name="Cheng J.-F."/>
            <person name="Hugenholtz P."/>
            <person name="Woyke T."/>
            <person name="Wu D."/>
            <person name="Spring S."/>
            <person name="Klenk H.-P."/>
            <person name="Eisen J.A."/>
        </authorList>
    </citation>
    <scope>NUCLEOTIDE SEQUENCE [LARGE SCALE GENOMIC DNA]</scope>
    <source>
        <strain evidence="2">ATCC 43595 / DSM 2588 / LMG 13176 / NBRC 15968 / NCIMB 11800 / UQM 2034</strain>
    </source>
</reference>
<organism evidence="1 2">
    <name type="scientific">Chitinophaga pinensis (strain ATCC 43595 / DSM 2588 / LMG 13176 / NBRC 15968 / NCIMB 11800 / UQM 2034)</name>
    <dbReference type="NCBI Taxonomy" id="485918"/>
    <lineage>
        <taxon>Bacteria</taxon>
        <taxon>Pseudomonadati</taxon>
        <taxon>Bacteroidota</taxon>
        <taxon>Chitinophagia</taxon>
        <taxon>Chitinophagales</taxon>
        <taxon>Chitinophagaceae</taxon>
        <taxon>Chitinophaga</taxon>
    </lineage>
</organism>
<gene>
    <name evidence="1" type="ordered locus">Cpin_2096</name>
</gene>
<dbReference type="Proteomes" id="UP000002215">
    <property type="component" value="Chromosome"/>
</dbReference>
<evidence type="ECO:0000313" key="2">
    <source>
        <dbReference type="Proteomes" id="UP000002215"/>
    </source>
</evidence>
<evidence type="ECO:0000313" key="1">
    <source>
        <dbReference type="EMBL" id="ACU59589.1"/>
    </source>
</evidence>
<accession>A0A979G2I4</accession>
<dbReference type="EMBL" id="CP001699">
    <property type="protein sequence ID" value="ACU59589.1"/>
    <property type="molecule type" value="Genomic_DNA"/>
</dbReference>
<protein>
    <submittedName>
        <fullName evidence="1">Uncharacterized protein</fullName>
    </submittedName>
</protein>
<name>A0A979G2I4_CHIPD</name>
<dbReference type="AlphaFoldDB" id="A0A979G2I4"/>
<dbReference type="KEGG" id="cpi:Cpin_2096"/>
<proteinExistence type="predicted"/>
<sequence length="31" mass="3526">MDGSFEVEGRLYISIAEVKNEVQVKILMTIL</sequence>